<evidence type="ECO:0000256" key="3">
    <source>
        <dbReference type="ARBA" id="ARBA00022679"/>
    </source>
</evidence>
<dbReference type="CDD" id="cd02440">
    <property type="entry name" value="AdoMet_MTases"/>
    <property type="match status" value="1"/>
</dbReference>
<evidence type="ECO:0000313" key="6">
    <source>
        <dbReference type="EMBL" id="KAA5540718.1"/>
    </source>
</evidence>
<dbReference type="AlphaFoldDB" id="A0A5M6CZQ7"/>
<evidence type="ECO:0000256" key="5">
    <source>
        <dbReference type="ARBA" id="ARBA00023098"/>
    </source>
</evidence>
<dbReference type="RefSeq" id="WP_150078282.1">
    <property type="nucleotide sequence ID" value="NZ_VWOX01000012.1"/>
</dbReference>
<comment type="caution">
    <text evidence="6">The sequence shown here is derived from an EMBL/GenBank/DDBJ whole genome shotgun (WGS) entry which is preliminary data.</text>
</comment>
<dbReference type="GO" id="GO:0032259">
    <property type="term" value="P:methylation"/>
    <property type="evidence" value="ECO:0007669"/>
    <property type="project" value="UniProtKB-KW"/>
</dbReference>
<dbReference type="Proteomes" id="UP000324479">
    <property type="component" value="Unassembled WGS sequence"/>
</dbReference>
<protein>
    <submittedName>
        <fullName evidence="6">Class I SAM-dependent methyltransferase</fullName>
    </submittedName>
</protein>
<evidence type="ECO:0000256" key="1">
    <source>
        <dbReference type="ARBA" id="ARBA00010815"/>
    </source>
</evidence>
<reference evidence="6 7" key="1">
    <citation type="submission" date="2019-08" db="EMBL/GenBank/DDBJ databases">
        <authorList>
            <person name="Dhanesh K."/>
            <person name="Kumar G."/>
            <person name="Sasikala C."/>
            <person name="Venkata Ramana C."/>
        </authorList>
    </citation>
    <scope>NUCLEOTIDE SEQUENCE [LARGE SCALE GENOMIC DNA]</scope>
    <source>
        <strain evidence="6 7">JC645</strain>
    </source>
</reference>
<dbReference type="InterPro" id="IPR029063">
    <property type="entry name" value="SAM-dependent_MTases_sf"/>
</dbReference>
<dbReference type="InterPro" id="IPR050723">
    <property type="entry name" value="CFA/CMAS"/>
</dbReference>
<dbReference type="EMBL" id="VWOX01000012">
    <property type="protein sequence ID" value="KAA5540718.1"/>
    <property type="molecule type" value="Genomic_DNA"/>
</dbReference>
<evidence type="ECO:0000256" key="4">
    <source>
        <dbReference type="ARBA" id="ARBA00022691"/>
    </source>
</evidence>
<keyword evidence="5" id="KW-0443">Lipid metabolism</keyword>
<dbReference type="PIRSF" id="PIRSF003085">
    <property type="entry name" value="CMAS"/>
    <property type="match status" value="1"/>
</dbReference>
<evidence type="ECO:0000313" key="7">
    <source>
        <dbReference type="Proteomes" id="UP000324479"/>
    </source>
</evidence>
<keyword evidence="2 6" id="KW-0489">Methyltransferase</keyword>
<organism evidence="6 7">
    <name type="scientific">Roseiconus nitratireducens</name>
    <dbReference type="NCBI Taxonomy" id="2605748"/>
    <lineage>
        <taxon>Bacteria</taxon>
        <taxon>Pseudomonadati</taxon>
        <taxon>Planctomycetota</taxon>
        <taxon>Planctomycetia</taxon>
        <taxon>Pirellulales</taxon>
        <taxon>Pirellulaceae</taxon>
        <taxon>Roseiconus</taxon>
    </lineage>
</organism>
<dbReference type="GO" id="GO:0008610">
    <property type="term" value="P:lipid biosynthetic process"/>
    <property type="evidence" value="ECO:0007669"/>
    <property type="project" value="InterPro"/>
</dbReference>
<proteinExistence type="inferred from homology"/>
<evidence type="ECO:0000256" key="2">
    <source>
        <dbReference type="ARBA" id="ARBA00022603"/>
    </source>
</evidence>
<keyword evidence="7" id="KW-1185">Reference proteome</keyword>
<dbReference type="InterPro" id="IPR003333">
    <property type="entry name" value="CMAS"/>
</dbReference>
<keyword evidence="4" id="KW-0949">S-adenosyl-L-methionine</keyword>
<dbReference type="PANTHER" id="PTHR43667">
    <property type="entry name" value="CYCLOPROPANE-FATTY-ACYL-PHOSPHOLIPID SYNTHASE"/>
    <property type="match status" value="1"/>
</dbReference>
<dbReference type="PANTHER" id="PTHR43667:SF1">
    <property type="entry name" value="CYCLOPROPANE-FATTY-ACYL-PHOSPHOLIPID SYNTHASE"/>
    <property type="match status" value="1"/>
</dbReference>
<keyword evidence="3 6" id="KW-0808">Transferase</keyword>
<sequence length="447" mass="50238">MSRKTKAQANQLALARELFAALAEKLDSRISIRLWDGSVVPLGHDPQPGVELSIADPGVIGSLVRRPTPDNLIAHYAQGHLDFHGTDLVSFMELARVKGSRRRSRSISKSLIARVALGFAFAKKTEASNELRFGSEDRRLPNKPADNRAFIQFHYDVSNDFYKLFLDNEMVYSCAYFRDWNESLEQAQQNKLDMICRKLRLQPGDRLLDIGCGWGALLCHAAEHYGVTAHGVTLSDAQLEITRKKIAERGLSGRVTAELRDYIDLGGKFDKVSSIGMAEHVGIDNLPAYMNKIRSLLVPGGLFLNHAITRPAKRTQKAFRRNSAERRLLTKYVFPGGELDHQGHVLDCMESTGFEVHDVEGWRDHYGLTCRHWAERLQANRDQAIAMVGEEKYRMWILYLAGVCMALTDGTARIFQTVASNRVEKGHSGMPPTREHLYADHAARRAA</sequence>
<dbReference type="SUPFAM" id="SSF53335">
    <property type="entry name" value="S-adenosyl-L-methionine-dependent methyltransferases"/>
    <property type="match status" value="1"/>
</dbReference>
<accession>A0A5M6CZQ7</accession>
<comment type="similarity">
    <text evidence="1">Belongs to the CFA/CMAS family.</text>
</comment>
<dbReference type="Gene3D" id="3.40.50.150">
    <property type="entry name" value="Vaccinia Virus protein VP39"/>
    <property type="match status" value="1"/>
</dbReference>
<dbReference type="GO" id="GO:0008168">
    <property type="term" value="F:methyltransferase activity"/>
    <property type="evidence" value="ECO:0007669"/>
    <property type="project" value="UniProtKB-KW"/>
</dbReference>
<name>A0A5M6CZQ7_9BACT</name>
<gene>
    <name evidence="6" type="ORF">FYK55_20225</name>
</gene>
<dbReference type="Pfam" id="PF02353">
    <property type="entry name" value="CMAS"/>
    <property type="match status" value="1"/>
</dbReference>